<dbReference type="InterPro" id="IPR009057">
    <property type="entry name" value="Homeodomain-like_sf"/>
</dbReference>
<dbReference type="Pfam" id="PF13426">
    <property type="entry name" value="PAS_9"/>
    <property type="match status" value="1"/>
</dbReference>
<reference evidence="3 4" key="1">
    <citation type="submission" date="2015-04" db="EMBL/GenBank/DDBJ databases">
        <authorList>
            <person name="Syromyatnikov M.Y."/>
            <person name="Popov V.N."/>
        </authorList>
    </citation>
    <scope>NUCLEOTIDE SEQUENCE [LARGE SCALE GENOMIC DNA]</scope>
    <source>
        <strain evidence="3 4">CECT 5292</strain>
    </source>
</reference>
<dbReference type="Gene3D" id="3.30.450.20">
    <property type="entry name" value="PAS domain"/>
    <property type="match status" value="3"/>
</dbReference>
<dbReference type="STRING" id="282199.GCA_001049735_02598"/>
<feature type="compositionally biased region" description="Basic and acidic residues" evidence="1">
    <location>
        <begin position="1"/>
        <end position="18"/>
    </location>
</feature>
<feature type="region of interest" description="Disordered" evidence="1">
    <location>
        <begin position="1"/>
        <end position="22"/>
    </location>
</feature>
<dbReference type="NCBIfam" id="TIGR00229">
    <property type="entry name" value="sensory_box"/>
    <property type="match status" value="1"/>
</dbReference>
<protein>
    <submittedName>
        <fullName evidence="3">Transcriptional regulator PpsR</fullName>
    </submittedName>
</protein>
<dbReference type="RefSeq" id="WP_306372345.1">
    <property type="nucleotide sequence ID" value="NZ_CVPC01000022.1"/>
</dbReference>
<dbReference type="Pfam" id="PF00989">
    <property type="entry name" value="PAS"/>
    <property type="match status" value="1"/>
</dbReference>
<dbReference type="InterPro" id="IPR000014">
    <property type="entry name" value="PAS"/>
</dbReference>
<keyword evidence="4" id="KW-1185">Reference proteome</keyword>
<accession>A0A0U1NP70</accession>
<dbReference type="CDD" id="cd00130">
    <property type="entry name" value="PAS"/>
    <property type="match status" value="1"/>
</dbReference>
<dbReference type="AlphaFoldDB" id="A0A0U1NP70"/>
<gene>
    <name evidence="3" type="ORF">NIG5292_02599</name>
</gene>
<evidence type="ECO:0000313" key="4">
    <source>
        <dbReference type="Proteomes" id="UP000048949"/>
    </source>
</evidence>
<dbReference type="InterPro" id="IPR011785">
    <property type="entry name" value="Tscrpt_reg_PpsR-CrtJ"/>
</dbReference>
<dbReference type="SUPFAM" id="SSF46689">
    <property type="entry name" value="Homeodomain-like"/>
    <property type="match status" value="1"/>
</dbReference>
<dbReference type="Proteomes" id="UP000048949">
    <property type="component" value="Unassembled WGS sequence"/>
</dbReference>
<dbReference type="PROSITE" id="PS50112">
    <property type="entry name" value="PAS"/>
    <property type="match status" value="1"/>
</dbReference>
<dbReference type="Gene3D" id="1.10.10.60">
    <property type="entry name" value="Homeodomain-like"/>
    <property type="match status" value="1"/>
</dbReference>
<dbReference type="NCBIfam" id="TIGR02040">
    <property type="entry name" value="PpsR-CrtJ"/>
    <property type="match status" value="1"/>
</dbReference>
<dbReference type="Gene3D" id="1.20.5.430">
    <property type="match status" value="1"/>
</dbReference>
<evidence type="ECO:0000313" key="3">
    <source>
        <dbReference type="EMBL" id="CRK76535.1"/>
    </source>
</evidence>
<evidence type="ECO:0000259" key="2">
    <source>
        <dbReference type="PROSITE" id="PS50112"/>
    </source>
</evidence>
<dbReference type="InterPro" id="IPR002197">
    <property type="entry name" value="HTH_Fis"/>
</dbReference>
<dbReference type="EMBL" id="CVQV01000022">
    <property type="protein sequence ID" value="CRK76535.1"/>
    <property type="molecule type" value="Genomic_DNA"/>
</dbReference>
<feature type="domain" description="PAS" evidence="2">
    <location>
        <begin position="183"/>
        <end position="254"/>
    </location>
</feature>
<organism evidence="3 4">
    <name type="scientific">Nereida ignava</name>
    <dbReference type="NCBI Taxonomy" id="282199"/>
    <lineage>
        <taxon>Bacteria</taxon>
        <taxon>Pseudomonadati</taxon>
        <taxon>Pseudomonadota</taxon>
        <taxon>Alphaproteobacteria</taxon>
        <taxon>Rhodobacterales</taxon>
        <taxon>Roseobacteraceae</taxon>
        <taxon>Nereida</taxon>
    </lineage>
</organism>
<dbReference type="GO" id="GO:0043565">
    <property type="term" value="F:sequence-specific DNA binding"/>
    <property type="evidence" value="ECO:0007669"/>
    <property type="project" value="InterPro"/>
</dbReference>
<dbReference type="Pfam" id="PF02954">
    <property type="entry name" value="HTH_8"/>
    <property type="match status" value="1"/>
</dbReference>
<evidence type="ECO:0000256" key="1">
    <source>
        <dbReference type="SAM" id="MobiDB-lite"/>
    </source>
</evidence>
<dbReference type="InterPro" id="IPR013767">
    <property type="entry name" value="PAS_fold"/>
</dbReference>
<dbReference type="GO" id="GO:0006355">
    <property type="term" value="P:regulation of DNA-templated transcription"/>
    <property type="evidence" value="ECO:0007669"/>
    <property type="project" value="InterPro"/>
</dbReference>
<sequence>MRSDSFKPRRATPEKESLKQNAYDFEGAHMTSRGQEYWAGSSMPLVSPDILGKLIAATSDLAFVISLHGEVLSVMSKKTGVDFGAVHRWQGRNIRDVLTSESVDKLDTKLELFLAGTDCERPIELNHVEASVQFPIQYTFHRLGPDGSLLILGRDLRPIAEMQQQLVKTQIALEQDYEQRRDFDTRYRVLMEASTDALVFINATSGRITDLNRNAAKLLGASRDDLMGGAVAQIFDGRRKGELLETLHNLAISDSFAPMELMVRASKLTLSVQPSLFRAAGEKLLLCRLENTDAGSRIGDAFVEDLQSFYEEGVDAIVFTDASGVIRSANDSFLTLADAGHITNVKGRQISDFLVRGGVDQKVLLENAARTGQMRMYATKLVGDYDGSRAVEISATYLADTTNSSFVFVIRDTSRAELGRPTAGPVSDDAAQSVMELVGNATLKDIVADTTDVVEKMCIETAVELTGNNRVAAAEMLGLSRQSLYVKLRKFGLLAKSTDE</sequence>
<dbReference type="InterPro" id="IPR035965">
    <property type="entry name" value="PAS-like_dom_sf"/>
</dbReference>
<dbReference type="PRINTS" id="PR01590">
    <property type="entry name" value="HTHFIS"/>
</dbReference>
<proteinExistence type="predicted"/>
<dbReference type="SMART" id="SM00091">
    <property type="entry name" value="PAS"/>
    <property type="match status" value="2"/>
</dbReference>
<name>A0A0U1NP70_9RHOB</name>
<dbReference type="SUPFAM" id="SSF55785">
    <property type="entry name" value="PYP-like sensor domain (PAS domain)"/>
    <property type="match status" value="2"/>
</dbReference>